<keyword evidence="7" id="KW-0961">Cell wall biogenesis/degradation</keyword>
<dbReference type="PROSITE" id="PS52008">
    <property type="entry name" value="GH81"/>
    <property type="match status" value="1"/>
</dbReference>
<dbReference type="GO" id="GO:0000272">
    <property type="term" value="P:polysaccharide catabolic process"/>
    <property type="evidence" value="ECO:0007669"/>
    <property type="project" value="UniProtKB-KW"/>
</dbReference>
<keyword evidence="5" id="KW-0119">Carbohydrate metabolism</keyword>
<dbReference type="EMBL" id="JALLPB020000195">
    <property type="protein sequence ID" value="KAL3815529.1"/>
    <property type="molecule type" value="Genomic_DNA"/>
</dbReference>
<evidence type="ECO:0000256" key="5">
    <source>
        <dbReference type="ARBA" id="ARBA00023277"/>
    </source>
</evidence>
<dbReference type="Gene3D" id="2.70.98.30">
    <property type="entry name" value="Golgi alpha-mannosidase II, domain 4"/>
    <property type="match status" value="1"/>
</dbReference>
<dbReference type="InterPro" id="IPR005200">
    <property type="entry name" value="Endo-beta-glucanase"/>
</dbReference>
<dbReference type="AlphaFoldDB" id="A0ABD3RRG9"/>
<evidence type="ECO:0000256" key="6">
    <source>
        <dbReference type="ARBA" id="ARBA00023295"/>
    </source>
</evidence>
<dbReference type="PANTHER" id="PTHR31983">
    <property type="entry name" value="ENDO-1,3(4)-BETA-GLUCANASE 1"/>
    <property type="match status" value="1"/>
</dbReference>
<comment type="similarity">
    <text evidence="2">Belongs to the glycosyl hydrolase 81 family.</text>
</comment>
<evidence type="ECO:0000256" key="7">
    <source>
        <dbReference type="ARBA" id="ARBA00023316"/>
    </source>
</evidence>
<comment type="caution">
    <text evidence="11">The sequence shown here is derived from an EMBL/GenBank/DDBJ whole genome shotgun (WGS) entry which is preliminary data.</text>
</comment>
<gene>
    <name evidence="11" type="ORF">ACHAXA_007385</name>
</gene>
<dbReference type="Proteomes" id="UP001530377">
    <property type="component" value="Unassembled WGS sequence"/>
</dbReference>
<feature type="domain" description="Glycosyl hydrolase family 81 C-terminal" evidence="10">
    <location>
        <begin position="586"/>
        <end position="1009"/>
    </location>
</feature>
<evidence type="ECO:0000256" key="1">
    <source>
        <dbReference type="ARBA" id="ARBA00000382"/>
    </source>
</evidence>
<dbReference type="EC" id="3.2.1.39" evidence="3"/>
<proteinExistence type="inferred from homology"/>
<accession>A0ABD3RRG9</accession>
<reference evidence="11 12" key="1">
    <citation type="submission" date="2024-10" db="EMBL/GenBank/DDBJ databases">
        <title>Updated reference genomes for cyclostephanoid diatoms.</title>
        <authorList>
            <person name="Roberts W.R."/>
            <person name="Alverson A.J."/>
        </authorList>
    </citation>
    <scope>NUCLEOTIDE SEQUENCE [LARGE SCALE GENOMIC DNA]</scope>
    <source>
        <strain evidence="11 12">AJA228-03</strain>
    </source>
</reference>
<dbReference type="PANTHER" id="PTHR31983:SF0">
    <property type="entry name" value="GLUCAN ENDO-1,3-BETA-D-GLUCOSIDASE 2"/>
    <property type="match status" value="1"/>
</dbReference>
<dbReference type="GO" id="GO:0071555">
    <property type="term" value="P:cell wall organization"/>
    <property type="evidence" value="ECO:0007669"/>
    <property type="project" value="UniProtKB-KW"/>
</dbReference>
<dbReference type="GO" id="GO:0042973">
    <property type="term" value="F:glucan endo-1,3-beta-D-glucosidase activity"/>
    <property type="evidence" value="ECO:0007669"/>
    <property type="project" value="UniProtKB-EC"/>
</dbReference>
<evidence type="ECO:0000313" key="11">
    <source>
        <dbReference type="EMBL" id="KAL3815529.1"/>
    </source>
</evidence>
<dbReference type="Pfam" id="PF17652">
    <property type="entry name" value="Glyco_hydro81C"/>
    <property type="match status" value="1"/>
</dbReference>
<keyword evidence="12" id="KW-1185">Reference proteome</keyword>
<sequence>MKGLLTSNEGAPLLGGAKDSMPGKAENNATYAQGTAFGSAPLPPSYSSLLPDNDSLCKQHHGRMDQGAEYLSSQFLAFRKVSIALFFSIASVLAIATFRHSPNDSASQLKSMLRNTHSSHHDLLLHFSDGASSTLTDEPLSYKSPSELGIPFYNHRPANSRPGSVFGFARNGSQSGTPLPTNEWYLNLLLGLDDSPGPSGEYENFAGEANRVHTIPYIVDTVGPIVGIRMHYPNVLCYGTVVQSAFVSFHGITLGTADEGFTRRYQVDEATLGSKLGIGLRWSKQTFAINSKKFMKSNILRGMPYGTMEYGDGVLPTIASETVAMPPLVDGATRMQCGSLDPIKNQILDTNSTSILVKGDVELFFPESDHTWMVFFSRPVFVQCYINPSRIMAAVSLPPGAASTREIFNPNAFQLRVDPTRNYGRETDQNLIVRIALANNCTTGSNVNFCYQNKARDQSTFMTVLRDHADVYPTIPSVNYAFSDPEGGLRPEAPDAKSAYLFFDWAAKSFKDKSTDELIMFALPHHIDILRQLRGQSSNEVIGHCVHSLHGNTCLVKGGLWAMEEVLGGLPNFMSPRPPSHFAIPELAKALSKDIAYSLPEYFMQGAGDTYFSGKMLAKLGRIIVIAQELRGFAEFSEHDQPNTTTPAGEELLKVIHKCKEVKLPTEDEVSEAIFRLKSGVEIWLNGTAATLFTYDNTWGGLVSCGCLFNGEGCDNVFPNCPSYSDPGLNFGNGFYNDHHFHYGYHIYAAAIVAQYDRDWGRRYFEQVLLYIRDIANPSAKDVYFPLFRQKDWFLGNSWASGIALFGGRPYLNGRNQESSSEAIAAYEGIAMFGSVMMKAFGNGASTNPSYNKNAAVACQVFNVGRFLATTEIRSADRYWHVYSPKRHQVYPDSYTPSVVSMMWDTMAQFQTWFGSAPYLAYGIQLLPLTPISERRDSDQWIRQLYPSYSASCESDPMCLKEGWAVMVYAVLATLGHPDAAMEKALKIPKSAFYSAGGNGHSLTNTLWYIASRPTPIVPYDLENPSTSTHSETVPMSEQEMIIDCGCPDTCISQVLSTNARGFTCKERIQWLMTNRGLKDLGACRQVSGEYKSECGGCNPELCAGSDTVKDSESVQVKSGCSPCTKDVCQSDMNRCQIASAPFLCYEGRSIGGCASTPWELDEDHCVSCCELFEGC</sequence>
<comment type="catalytic activity">
    <reaction evidence="1">
        <text>Hydrolysis of (1-&gt;3)-beta-D-glucosidic linkages in (1-&gt;3)-beta-D-glucans.</text>
        <dbReference type="EC" id="3.2.1.39"/>
    </reaction>
</comment>
<evidence type="ECO:0000259" key="10">
    <source>
        <dbReference type="Pfam" id="PF17652"/>
    </source>
</evidence>
<keyword evidence="6" id="KW-0326">Glycosidase</keyword>
<keyword evidence="4" id="KW-0378">Hydrolase</keyword>
<evidence type="ECO:0000313" key="12">
    <source>
        <dbReference type="Proteomes" id="UP001530377"/>
    </source>
</evidence>
<keyword evidence="8" id="KW-0624">Polysaccharide degradation</keyword>
<organism evidence="11 12">
    <name type="scientific">Cyclostephanos tholiformis</name>
    <dbReference type="NCBI Taxonomy" id="382380"/>
    <lineage>
        <taxon>Eukaryota</taxon>
        <taxon>Sar</taxon>
        <taxon>Stramenopiles</taxon>
        <taxon>Ochrophyta</taxon>
        <taxon>Bacillariophyta</taxon>
        <taxon>Coscinodiscophyceae</taxon>
        <taxon>Thalassiosirophycidae</taxon>
        <taxon>Stephanodiscales</taxon>
        <taxon>Stephanodiscaceae</taxon>
        <taxon>Cyclostephanos</taxon>
    </lineage>
</organism>
<evidence type="ECO:0000256" key="8">
    <source>
        <dbReference type="ARBA" id="ARBA00023326"/>
    </source>
</evidence>
<dbReference type="InterPro" id="IPR040720">
    <property type="entry name" value="GH81_C"/>
</dbReference>
<name>A0ABD3RRG9_9STRA</name>
<evidence type="ECO:0000256" key="9">
    <source>
        <dbReference type="SAM" id="MobiDB-lite"/>
    </source>
</evidence>
<feature type="region of interest" description="Disordered" evidence="9">
    <location>
        <begin position="1"/>
        <end position="27"/>
    </location>
</feature>
<protein>
    <recommendedName>
        <fullName evidence="3">glucan endo-1,3-beta-D-glucosidase</fullName>
        <ecNumber evidence="3">3.2.1.39</ecNumber>
    </recommendedName>
</protein>
<evidence type="ECO:0000256" key="3">
    <source>
        <dbReference type="ARBA" id="ARBA00012780"/>
    </source>
</evidence>
<evidence type="ECO:0000256" key="2">
    <source>
        <dbReference type="ARBA" id="ARBA00010730"/>
    </source>
</evidence>
<evidence type="ECO:0000256" key="4">
    <source>
        <dbReference type="ARBA" id="ARBA00022801"/>
    </source>
</evidence>